<keyword evidence="13" id="KW-0969">Cilium</keyword>
<evidence type="ECO:0000256" key="7">
    <source>
        <dbReference type="ARBA" id="ARBA00023136"/>
    </source>
</evidence>
<keyword evidence="14" id="KW-1185">Reference proteome</keyword>
<dbReference type="PANTHER" id="PTHR30034:SF3">
    <property type="entry name" value="FLAGELLAR MOTOR SWITCH PROTEIN FLIM"/>
    <property type="match status" value="1"/>
</dbReference>
<protein>
    <recommendedName>
        <fullName evidence="2 10">Flagellar motor switch protein FliM</fullName>
    </recommendedName>
</protein>
<evidence type="ECO:0000256" key="2">
    <source>
        <dbReference type="ARBA" id="ARBA00021898"/>
    </source>
</evidence>
<dbReference type="PIRSF" id="PIRSF002888">
    <property type="entry name" value="FliM"/>
    <property type="match status" value="1"/>
</dbReference>
<evidence type="ECO:0000256" key="4">
    <source>
        <dbReference type="ARBA" id="ARBA00022500"/>
    </source>
</evidence>
<dbReference type="Proteomes" id="UP001321825">
    <property type="component" value="Chromosome"/>
</dbReference>
<dbReference type="GO" id="GO:0050918">
    <property type="term" value="P:positive chemotaxis"/>
    <property type="evidence" value="ECO:0007669"/>
    <property type="project" value="TreeGrafter"/>
</dbReference>
<name>A0AAU9CQ03_9GAMM</name>
<evidence type="ECO:0000256" key="6">
    <source>
        <dbReference type="ARBA" id="ARBA00022779"/>
    </source>
</evidence>
<accession>A0AAU9CQ03</accession>
<organism evidence="13 14">
    <name type="scientific">Methylomarinovum caldicuralii</name>
    <dbReference type="NCBI Taxonomy" id="438856"/>
    <lineage>
        <taxon>Bacteria</taxon>
        <taxon>Pseudomonadati</taxon>
        <taxon>Pseudomonadota</taxon>
        <taxon>Gammaproteobacteria</taxon>
        <taxon>Methylococcales</taxon>
        <taxon>Methylothermaceae</taxon>
        <taxon>Methylomarinovum</taxon>
    </lineage>
</organism>
<dbReference type="AlphaFoldDB" id="A0AAU9CQ03"/>
<evidence type="ECO:0000313" key="13">
    <source>
        <dbReference type="EMBL" id="BCX81582.1"/>
    </source>
</evidence>
<keyword evidence="7 11" id="KW-0472">Membrane</keyword>
<dbReference type="CDD" id="cd17908">
    <property type="entry name" value="FliM"/>
    <property type="match status" value="1"/>
</dbReference>
<dbReference type="InterPro" id="IPR028976">
    <property type="entry name" value="CheC-like_sf"/>
</dbReference>
<keyword evidence="3 11" id="KW-1003">Cell membrane</keyword>
<reference evidence="14" key="1">
    <citation type="journal article" date="2024" name="Int. J. Syst. Evol. Microbiol.">
        <title>Methylomarinovum tepidoasis sp. nov., a moderately thermophilic methanotroph of the family Methylothermaceae isolated from a deep-sea hydrothermal field.</title>
        <authorList>
            <person name="Hirayama H."/>
            <person name="Takaki Y."/>
            <person name="Abe M."/>
            <person name="Miyazaki M."/>
            <person name="Uematsu K."/>
            <person name="Matsui Y."/>
            <person name="Takai K."/>
        </authorList>
    </citation>
    <scope>NUCLEOTIDE SEQUENCE [LARGE SCALE GENOMIC DNA]</scope>
    <source>
        <strain evidence="14">IT-9</strain>
    </source>
</reference>
<keyword evidence="5 11" id="KW-0997">Cell inner membrane</keyword>
<dbReference type="GO" id="GO:0071978">
    <property type="term" value="P:bacterial-type flagellum-dependent swarming motility"/>
    <property type="evidence" value="ECO:0007669"/>
    <property type="project" value="TreeGrafter"/>
</dbReference>
<dbReference type="GO" id="GO:0005886">
    <property type="term" value="C:plasma membrane"/>
    <property type="evidence" value="ECO:0007669"/>
    <property type="project" value="UniProtKB-SubCell"/>
</dbReference>
<gene>
    <name evidence="13" type="ORF">MIT9_P1160</name>
</gene>
<evidence type="ECO:0000313" key="14">
    <source>
        <dbReference type="Proteomes" id="UP001321825"/>
    </source>
</evidence>
<dbReference type="SUPFAM" id="SSF101801">
    <property type="entry name" value="Surface presentation of antigens (SPOA)"/>
    <property type="match status" value="1"/>
</dbReference>
<evidence type="ECO:0000256" key="1">
    <source>
        <dbReference type="ARBA" id="ARBA00011049"/>
    </source>
</evidence>
<keyword evidence="8 11" id="KW-0975">Bacterial flagellum</keyword>
<dbReference type="SUPFAM" id="SSF103039">
    <property type="entry name" value="CheC-like"/>
    <property type="match status" value="1"/>
</dbReference>
<dbReference type="Pfam" id="PF01052">
    <property type="entry name" value="FliMN_C"/>
    <property type="match status" value="1"/>
</dbReference>
<sequence>MSLDDLLSQDEIDALLHGVDEGEVKTEDEEGNFSPEGVRSYDFTSQDRIVRGRMPTLEMVSERFARYFRISLFNLLRRTAEVTFTGIQVSKFSEFINSLFVPTNLNLIRLKPLRGRALIVMEPTLVFTAVDNYFGGTGQFYNKIEGREFTPTEMRIIQILLEMAFKDLKEAWRPVMDVQFEYLNSEVNPQFANIVSPPEIVVTSTIHIELEGGGGDFHICLPYSMIEPIRELLDSIQSERGDIDDRWQRAMRYEVMETQVEVYGILLEKQLTLEDVLNFEPGDVIPVEIPEQVTLFSEDVPLFHGRVGVSNGNYAVKIQEKVERGPDVTPVTQIIDQIEAEEDADE</sequence>
<dbReference type="InterPro" id="IPR001543">
    <property type="entry name" value="FliN-like_C"/>
</dbReference>
<dbReference type="KEGG" id="mcau:MIT9_P1160"/>
<keyword evidence="6 11" id="KW-0283">Flagellar rotation</keyword>
<dbReference type="GO" id="GO:0003774">
    <property type="term" value="F:cytoskeletal motor activity"/>
    <property type="evidence" value="ECO:0007669"/>
    <property type="project" value="InterPro"/>
</dbReference>
<keyword evidence="13" id="KW-0966">Cell projection</keyword>
<keyword evidence="13" id="KW-0282">Flagellum</keyword>
<dbReference type="RefSeq" id="WP_317706502.1">
    <property type="nucleotide sequence ID" value="NZ_AP024714.1"/>
</dbReference>
<comment type="similarity">
    <text evidence="1 11">Belongs to the FliM family.</text>
</comment>
<evidence type="ECO:0000256" key="3">
    <source>
        <dbReference type="ARBA" id="ARBA00022475"/>
    </source>
</evidence>
<evidence type="ECO:0000256" key="11">
    <source>
        <dbReference type="PIRNR" id="PIRNR002888"/>
    </source>
</evidence>
<dbReference type="EMBL" id="AP024714">
    <property type="protein sequence ID" value="BCX81582.1"/>
    <property type="molecule type" value="Genomic_DNA"/>
</dbReference>
<dbReference type="InterPro" id="IPR001689">
    <property type="entry name" value="Flag_FliM"/>
</dbReference>
<evidence type="ECO:0000256" key="10">
    <source>
        <dbReference type="NCBIfam" id="TIGR01397"/>
    </source>
</evidence>
<dbReference type="Pfam" id="PF02154">
    <property type="entry name" value="FliM"/>
    <property type="match status" value="1"/>
</dbReference>
<dbReference type="InterPro" id="IPR036429">
    <property type="entry name" value="SpoA-like_sf"/>
</dbReference>
<comment type="subcellular location">
    <subcellularLocation>
        <location evidence="11">Cell inner membrane</location>
        <topology evidence="11">Peripheral membrane protein</topology>
    </subcellularLocation>
    <subcellularLocation>
        <location evidence="11">Bacterial flagellum basal body</location>
    </subcellularLocation>
</comment>
<dbReference type="Gene3D" id="2.30.330.10">
    <property type="entry name" value="SpoA-like"/>
    <property type="match status" value="1"/>
</dbReference>
<evidence type="ECO:0000256" key="8">
    <source>
        <dbReference type="ARBA" id="ARBA00023143"/>
    </source>
</evidence>
<feature type="domain" description="Flagellar motor switch protein FliN-like C-terminal" evidence="12">
    <location>
        <begin position="254"/>
        <end position="322"/>
    </location>
</feature>
<dbReference type="Gene3D" id="3.40.1550.10">
    <property type="entry name" value="CheC-like"/>
    <property type="match status" value="1"/>
</dbReference>
<proteinExistence type="inferred from homology"/>
<dbReference type="NCBIfam" id="TIGR01397">
    <property type="entry name" value="fliM_switch"/>
    <property type="match status" value="1"/>
</dbReference>
<comment type="function">
    <text evidence="9 11">FliM is one of three proteins (FliG, FliN, FliM) that forms the rotor-mounted switch complex (C ring), located at the base of the basal body. This complex interacts with the CheY and CheZ chemotaxis proteins, in addition to contacting components of the motor that determine the direction of flagellar rotation.</text>
</comment>
<evidence type="ECO:0000256" key="9">
    <source>
        <dbReference type="ARBA" id="ARBA00025044"/>
    </source>
</evidence>
<keyword evidence="4 11" id="KW-0145">Chemotaxis</keyword>
<dbReference type="GO" id="GO:0009425">
    <property type="term" value="C:bacterial-type flagellum basal body"/>
    <property type="evidence" value="ECO:0007669"/>
    <property type="project" value="UniProtKB-SubCell"/>
</dbReference>
<evidence type="ECO:0000259" key="12">
    <source>
        <dbReference type="Pfam" id="PF01052"/>
    </source>
</evidence>
<dbReference type="PANTHER" id="PTHR30034">
    <property type="entry name" value="FLAGELLAR MOTOR SWITCH PROTEIN FLIM"/>
    <property type="match status" value="1"/>
</dbReference>
<evidence type="ECO:0000256" key="5">
    <source>
        <dbReference type="ARBA" id="ARBA00022519"/>
    </source>
</evidence>
<dbReference type="PRINTS" id="PR00955">
    <property type="entry name" value="FLGMOTORFLIM"/>
</dbReference>